<gene>
    <name evidence="1" type="ORF">S01H4_24915</name>
</gene>
<dbReference type="CDD" id="cd00093">
    <property type="entry name" value="HTH_XRE"/>
    <property type="match status" value="1"/>
</dbReference>
<sequence>MIDKNEQRRRKIAKESQKIIGKNIKRYRKLAGISRSNLGILALFYDRNDQEESKKAYQKINKFEQGHQQPKAHELRELGSALSVTLGDFFITNDYIDPRVENRLINKRNEK</sequence>
<proteinExistence type="predicted"/>
<name>X1B1M5_9ZZZZ</name>
<dbReference type="SUPFAM" id="SSF47413">
    <property type="entry name" value="lambda repressor-like DNA-binding domains"/>
    <property type="match status" value="1"/>
</dbReference>
<evidence type="ECO:0000313" key="1">
    <source>
        <dbReference type="EMBL" id="GAG88845.1"/>
    </source>
</evidence>
<dbReference type="InterPro" id="IPR010982">
    <property type="entry name" value="Lambda_DNA-bd_dom_sf"/>
</dbReference>
<dbReference type="InterPro" id="IPR001387">
    <property type="entry name" value="Cro/C1-type_HTH"/>
</dbReference>
<organism evidence="1">
    <name type="scientific">marine sediment metagenome</name>
    <dbReference type="NCBI Taxonomy" id="412755"/>
    <lineage>
        <taxon>unclassified sequences</taxon>
        <taxon>metagenomes</taxon>
        <taxon>ecological metagenomes</taxon>
    </lineage>
</organism>
<dbReference type="GO" id="GO:0003677">
    <property type="term" value="F:DNA binding"/>
    <property type="evidence" value="ECO:0007669"/>
    <property type="project" value="InterPro"/>
</dbReference>
<evidence type="ECO:0008006" key="2">
    <source>
        <dbReference type="Google" id="ProtNLM"/>
    </source>
</evidence>
<reference evidence="1" key="1">
    <citation type="journal article" date="2014" name="Front. Microbiol.">
        <title>High frequency of phylogenetically diverse reductive dehalogenase-homologous genes in deep subseafloor sedimentary metagenomes.</title>
        <authorList>
            <person name="Kawai M."/>
            <person name="Futagami T."/>
            <person name="Toyoda A."/>
            <person name="Takaki Y."/>
            <person name="Nishi S."/>
            <person name="Hori S."/>
            <person name="Arai W."/>
            <person name="Tsubouchi T."/>
            <person name="Morono Y."/>
            <person name="Uchiyama I."/>
            <person name="Ito T."/>
            <person name="Fujiyama A."/>
            <person name="Inagaki F."/>
            <person name="Takami H."/>
        </authorList>
    </citation>
    <scope>NUCLEOTIDE SEQUENCE</scope>
    <source>
        <strain evidence="1">Expedition CK06-06</strain>
    </source>
</reference>
<protein>
    <recommendedName>
        <fullName evidence="2">HTH cro/C1-type domain-containing protein</fullName>
    </recommendedName>
</protein>
<comment type="caution">
    <text evidence="1">The sequence shown here is derived from an EMBL/GenBank/DDBJ whole genome shotgun (WGS) entry which is preliminary data.</text>
</comment>
<dbReference type="Gene3D" id="1.10.260.40">
    <property type="entry name" value="lambda repressor-like DNA-binding domains"/>
    <property type="match status" value="1"/>
</dbReference>
<dbReference type="AlphaFoldDB" id="X1B1M5"/>
<dbReference type="EMBL" id="BART01011786">
    <property type="protein sequence ID" value="GAG88845.1"/>
    <property type="molecule type" value="Genomic_DNA"/>
</dbReference>
<accession>X1B1M5</accession>